<feature type="compositionally biased region" description="Acidic residues" evidence="6">
    <location>
        <begin position="97"/>
        <end position="128"/>
    </location>
</feature>
<evidence type="ECO:0000256" key="6">
    <source>
        <dbReference type="SAM" id="MobiDB-lite"/>
    </source>
</evidence>
<dbReference type="PANTHER" id="PTHR13028:SF0">
    <property type="entry name" value="RRNA-PROCESSING PROTEIN EBP2-RELATED"/>
    <property type="match status" value="1"/>
</dbReference>
<dbReference type="Pfam" id="PF05890">
    <property type="entry name" value="Ebp2"/>
    <property type="match status" value="1"/>
</dbReference>
<comment type="caution">
    <text evidence="7">The sequence shown here is derived from an EMBL/GenBank/DDBJ whole genome shotgun (WGS) entry which is preliminary data.</text>
</comment>
<dbReference type="InterPro" id="IPR008610">
    <property type="entry name" value="Ebp2"/>
</dbReference>
<gene>
    <name evidence="7" type="ORF">D0863_12036</name>
</gene>
<feature type="compositionally biased region" description="Basic and acidic residues" evidence="6">
    <location>
        <begin position="307"/>
        <end position="319"/>
    </location>
</feature>
<dbReference type="EMBL" id="QWIP01000599">
    <property type="protein sequence ID" value="RMY59134.1"/>
    <property type="molecule type" value="Genomic_DNA"/>
</dbReference>
<name>A0A3M7D4B9_HORWE</name>
<sequence>MIDRVKMAKDATLKAALLRHKGVDVQKEKQKKHQKQAEKQRKQKRSSEVDVNALEDAVAGNEEDEEAEDLDDPSEEESAAGGAQLAEKANGETGGWETDESEDAEDDEGGIILETFDDESESDSEGDETFYTAAGGSPEKKPHPSAAPAEGGEEDEDIPLSDIESLASDEKGDVIPHQRLTINNTAALGRSLKSFALPSSLPFAAVQSITSAEPVQIADIDDDLNRELAFYRQSLDAVKEARAKLKKEGVPFTRPADYFAEMVKSEEQMGKVRSKQVDEAARKKASADARRQRDLKKFGKAVQVAKLQERDKAKKDTLDKINALKRKRQSGNDALTANEDDLFDVALDDATGDPSSKKGDKRSSGEGAGPNRKRQKKDERFGYGGKKKYSKSNDAKSAGDMSGYSTKRMKAGPKKGGKPQRPGKSRRAKA</sequence>
<comment type="subcellular location">
    <subcellularLocation>
        <location evidence="1">Nucleus</location>
        <location evidence="1">Nucleolus</location>
    </subcellularLocation>
</comment>
<keyword evidence="3" id="KW-0690">Ribosome biogenesis</keyword>
<dbReference type="GO" id="GO:0005730">
    <property type="term" value="C:nucleolus"/>
    <property type="evidence" value="ECO:0007669"/>
    <property type="project" value="UniProtKB-SubCell"/>
</dbReference>
<evidence type="ECO:0000313" key="7">
    <source>
        <dbReference type="EMBL" id="RMY59134.1"/>
    </source>
</evidence>
<evidence type="ECO:0000256" key="5">
    <source>
        <dbReference type="ARBA" id="ARBA00023242"/>
    </source>
</evidence>
<evidence type="ECO:0000256" key="3">
    <source>
        <dbReference type="ARBA" id="ARBA00022517"/>
    </source>
</evidence>
<reference evidence="7 8" key="1">
    <citation type="journal article" date="2018" name="BMC Genomics">
        <title>Genomic evidence for intraspecific hybridization in a clonal and extremely halotolerant yeast.</title>
        <authorList>
            <person name="Gostincar C."/>
            <person name="Stajich J.E."/>
            <person name="Zupancic J."/>
            <person name="Zalar P."/>
            <person name="Gunde-Cimerman N."/>
        </authorList>
    </citation>
    <scope>NUCLEOTIDE SEQUENCE [LARGE SCALE GENOMIC DNA]</scope>
    <source>
        <strain evidence="7 8">EXF-2682</strain>
    </source>
</reference>
<evidence type="ECO:0000256" key="4">
    <source>
        <dbReference type="ARBA" id="ARBA00023054"/>
    </source>
</evidence>
<keyword evidence="5" id="KW-0539">Nucleus</keyword>
<feature type="compositionally biased region" description="Acidic residues" evidence="6">
    <location>
        <begin position="338"/>
        <end position="351"/>
    </location>
</feature>
<dbReference type="AlphaFoldDB" id="A0A3M7D4B9"/>
<feature type="region of interest" description="Disordered" evidence="6">
    <location>
        <begin position="23"/>
        <end position="177"/>
    </location>
</feature>
<proteinExistence type="inferred from homology"/>
<dbReference type="OrthoDB" id="443772at2759"/>
<feature type="compositionally biased region" description="Basic and acidic residues" evidence="6">
    <location>
        <begin position="35"/>
        <end position="48"/>
    </location>
</feature>
<dbReference type="GO" id="GO:0030687">
    <property type="term" value="C:preribosome, large subunit precursor"/>
    <property type="evidence" value="ECO:0007669"/>
    <property type="project" value="TreeGrafter"/>
</dbReference>
<evidence type="ECO:0000256" key="2">
    <source>
        <dbReference type="ARBA" id="ARBA00007336"/>
    </source>
</evidence>
<keyword evidence="4" id="KW-0175">Coiled coil</keyword>
<comment type="similarity">
    <text evidence="2">Belongs to the EBP2 family.</text>
</comment>
<dbReference type="Proteomes" id="UP000269276">
    <property type="component" value="Unassembled WGS sequence"/>
</dbReference>
<feature type="region of interest" description="Disordered" evidence="6">
    <location>
        <begin position="270"/>
        <end position="430"/>
    </location>
</feature>
<accession>A0A3M7D4B9</accession>
<protein>
    <submittedName>
        <fullName evidence="7">Uncharacterized protein</fullName>
    </submittedName>
</protein>
<organism evidence="7 8">
    <name type="scientific">Hortaea werneckii</name>
    <name type="common">Black yeast</name>
    <name type="synonym">Cladosporium werneckii</name>
    <dbReference type="NCBI Taxonomy" id="91943"/>
    <lineage>
        <taxon>Eukaryota</taxon>
        <taxon>Fungi</taxon>
        <taxon>Dikarya</taxon>
        <taxon>Ascomycota</taxon>
        <taxon>Pezizomycotina</taxon>
        <taxon>Dothideomycetes</taxon>
        <taxon>Dothideomycetidae</taxon>
        <taxon>Mycosphaerellales</taxon>
        <taxon>Teratosphaeriaceae</taxon>
        <taxon>Hortaea</taxon>
    </lineage>
</organism>
<dbReference type="GO" id="GO:0042273">
    <property type="term" value="P:ribosomal large subunit biogenesis"/>
    <property type="evidence" value="ECO:0007669"/>
    <property type="project" value="TreeGrafter"/>
</dbReference>
<feature type="compositionally biased region" description="Basic and acidic residues" evidence="6">
    <location>
        <begin position="355"/>
        <end position="364"/>
    </location>
</feature>
<evidence type="ECO:0000313" key="8">
    <source>
        <dbReference type="Proteomes" id="UP000269276"/>
    </source>
</evidence>
<feature type="compositionally biased region" description="Basic and acidic residues" evidence="6">
    <location>
        <begin position="270"/>
        <end position="297"/>
    </location>
</feature>
<dbReference type="GO" id="GO:0006364">
    <property type="term" value="P:rRNA processing"/>
    <property type="evidence" value="ECO:0007669"/>
    <property type="project" value="TreeGrafter"/>
</dbReference>
<dbReference type="GO" id="GO:0034399">
    <property type="term" value="C:nuclear periphery"/>
    <property type="evidence" value="ECO:0007669"/>
    <property type="project" value="TreeGrafter"/>
</dbReference>
<feature type="compositionally biased region" description="Acidic residues" evidence="6">
    <location>
        <begin position="61"/>
        <end position="78"/>
    </location>
</feature>
<evidence type="ECO:0000256" key="1">
    <source>
        <dbReference type="ARBA" id="ARBA00004604"/>
    </source>
</evidence>
<feature type="compositionally biased region" description="Basic residues" evidence="6">
    <location>
        <begin position="407"/>
        <end position="430"/>
    </location>
</feature>
<dbReference type="PANTHER" id="PTHR13028">
    <property type="entry name" value="RRNA PROCESSING PROTEIN EBNA1-BINDING PROTEIN-RELATED"/>
    <property type="match status" value="1"/>
</dbReference>